<dbReference type="STRING" id="4795.A0A225VZ64"/>
<dbReference type="PANTHER" id="PTHR19303:SF57">
    <property type="entry name" value="HTH CENPB-TYPE DOMAIN-CONTAINING PROTEIN"/>
    <property type="match status" value="1"/>
</dbReference>
<dbReference type="InterPro" id="IPR004875">
    <property type="entry name" value="DDE_SF_endonuclease_dom"/>
</dbReference>
<dbReference type="GO" id="GO:0003677">
    <property type="term" value="F:DNA binding"/>
    <property type="evidence" value="ECO:0007669"/>
    <property type="project" value="TreeGrafter"/>
</dbReference>
<proteinExistence type="predicted"/>
<dbReference type="PANTHER" id="PTHR19303">
    <property type="entry name" value="TRANSPOSON"/>
    <property type="match status" value="1"/>
</dbReference>
<dbReference type="Pfam" id="PF03184">
    <property type="entry name" value="DDE_1"/>
    <property type="match status" value="1"/>
</dbReference>
<dbReference type="InterPro" id="IPR050863">
    <property type="entry name" value="CenT-Element_Derived"/>
</dbReference>
<feature type="domain" description="DDE-1" evidence="1">
    <location>
        <begin position="70"/>
        <end position="176"/>
    </location>
</feature>
<keyword evidence="3" id="KW-1185">Reference proteome</keyword>
<dbReference type="Proteomes" id="UP000198211">
    <property type="component" value="Unassembled WGS sequence"/>
</dbReference>
<dbReference type="GO" id="GO:0005634">
    <property type="term" value="C:nucleus"/>
    <property type="evidence" value="ECO:0007669"/>
    <property type="project" value="TreeGrafter"/>
</dbReference>
<organism evidence="2 3">
    <name type="scientific">Phytophthora megakarya</name>
    <dbReference type="NCBI Taxonomy" id="4795"/>
    <lineage>
        <taxon>Eukaryota</taxon>
        <taxon>Sar</taxon>
        <taxon>Stramenopiles</taxon>
        <taxon>Oomycota</taxon>
        <taxon>Peronosporomycetes</taxon>
        <taxon>Peronosporales</taxon>
        <taxon>Peronosporaceae</taxon>
        <taxon>Phytophthora</taxon>
    </lineage>
</organism>
<name>A0A225VZ64_9STRA</name>
<evidence type="ECO:0000259" key="1">
    <source>
        <dbReference type="Pfam" id="PF03184"/>
    </source>
</evidence>
<protein>
    <recommendedName>
        <fullName evidence="1">DDE-1 domain-containing protein</fullName>
    </recommendedName>
</protein>
<evidence type="ECO:0000313" key="2">
    <source>
        <dbReference type="EMBL" id="OWZ10424.1"/>
    </source>
</evidence>
<dbReference type="EMBL" id="NBNE01002447">
    <property type="protein sequence ID" value="OWZ10424.1"/>
    <property type="molecule type" value="Genomic_DNA"/>
</dbReference>
<reference evidence="3" key="1">
    <citation type="submission" date="2017-03" db="EMBL/GenBank/DDBJ databases">
        <title>Phytopthora megakarya and P. palmivora, two closely related causual agents of cacao black pod achieved similar genome size and gene model numbers by different mechanisms.</title>
        <authorList>
            <person name="Ali S."/>
            <person name="Shao J."/>
            <person name="Larry D.J."/>
            <person name="Kronmiller B."/>
            <person name="Shen D."/>
            <person name="Strem M.D."/>
            <person name="Melnick R.L."/>
            <person name="Guiltinan M.J."/>
            <person name="Tyler B.M."/>
            <person name="Meinhardt L.W."/>
            <person name="Bailey B.A."/>
        </authorList>
    </citation>
    <scope>NUCLEOTIDE SEQUENCE [LARGE SCALE GENOMIC DNA]</scope>
    <source>
        <strain evidence="3">zdho120</strain>
    </source>
</reference>
<comment type="caution">
    <text evidence="2">The sequence shown here is derived from an EMBL/GenBank/DDBJ whole genome shotgun (WGS) entry which is preliminary data.</text>
</comment>
<sequence>MVETSFLPMTTRRKVVAVRGSANVWRKETKPNFHMTVVGAVSAAGTAVSPILIVPGVRLFKEDVAALTIKDAAITRAPKGFSNTKISMEWLRFFGEHVTNLKKPVVLSVDNSTTHIGPEAVETCVEYRIMLVTLPANATPLFQPLNVAIFKPYKDTIKDLMLERLCAINDPVIRKTNAIQMAGTAYRRSLLDKPTSAVNGWYLAIVIAEWLTHREAIIDAVRTEVLLLPPVATTSKKRKRTTVDVAGHLVTKEQLLAGVYN</sequence>
<evidence type="ECO:0000313" key="3">
    <source>
        <dbReference type="Proteomes" id="UP000198211"/>
    </source>
</evidence>
<accession>A0A225VZ64</accession>
<dbReference type="AlphaFoldDB" id="A0A225VZ64"/>
<gene>
    <name evidence="2" type="ORF">PHMEG_00016721</name>
</gene>
<dbReference type="OrthoDB" id="110421at2759"/>